<name>A0ABD0ZBX3_CARAN</name>
<organism evidence="2 3">
    <name type="scientific">Cardamine amara subsp. amara</name>
    <dbReference type="NCBI Taxonomy" id="228776"/>
    <lineage>
        <taxon>Eukaryota</taxon>
        <taxon>Viridiplantae</taxon>
        <taxon>Streptophyta</taxon>
        <taxon>Embryophyta</taxon>
        <taxon>Tracheophyta</taxon>
        <taxon>Spermatophyta</taxon>
        <taxon>Magnoliopsida</taxon>
        <taxon>eudicotyledons</taxon>
        <taxon>Gunneridae</taxon>
        <taxon>Pentapetalae</taxon>
        <taxon>rosids</taxon>
        <taxon>malvids</taxon>
        <taxon>Brassicales</taxon>
        <taxon>Brassicaceae</taxon>
        <taxon>Cardamineae</taxon>
        <taxon>Cardamine</taxon>
    </lineage>
</organism>
<dbReference type="Pfam" id="PF00450">
    <property type="entry name" value="Peptidase_S10"/>
    <property type="match status" value="1"/>
</dbReference>
<dbReference type="InterPro" id="IPR029058">
    <property type="entry name" value="AB_hydrolase_fold"/>
</dbReference>
<dbReference type="AlphaFoldDB" id="A0ABD0ZBX3"/>
<dbReference type="Proteomes" id="UP001558713">
    <property type="component" value="Unassembled WGS sequence"/>
</dbReference>
<accession>A0ABD0ZBX3</accession>
<protein>
    <submittedName>
        <fullName evidence="2">Serine carboxypeptidase-like 3</fullName>
    </submittedName>
</protein>
<proteinExistence type="inferred from homology"/>
<gene>
    <name evidence="2" type="ORF">V5N11_008146</name>
</gene>
<comment type="similarity">
    <text evidence="1">Belongs to the peptidase S10 family.</text>
</comment>
<reference evidence="2 3" key="1">
    <citation type="submission" date="2024-04" db="EMBL/GenBank/DDBJ databases">
        <title>Genome assembly C_amara_ONT_v2.</title>
        <authorList>
            <person name="Yant L."/>
            <person name="Moore C."/>
            <person name="Slenker M."/>
        </authorList>
    </citation>
    <scope>NUCLEOTIDE SEQUENCE [LARGE SCALE GENOMIC DNA]</scope>
    <source>
        <tissue evidence="2">Leaf</tissue>
    </source>
</reference>
<sequence length="93" mass="10812">MNNSINGYSSLIYSGDHDIQVPFLGTQAWIRSLNYSIIDDWRPWMINDQIAGYTRTYANKMTFATIKGGGHITEFKPEETFMMFQRWINGQPL</sequence>
<evidence type="ECO:0000313" key="2">
    <source>
        <dbReference type="EMBL" id="KAL1192200.1"/>
    </source>
</evidence>
<evidence type="ECO:0000313" key="3">
    <source>
        <dbReference type="Proteomes" id="UP001558713"/>
    </source>
</evidence>
<dbReference type="SUPFAM" id="SSF53474">
    <property type="entry name" value="alpha/beta-Hydrolases"/>
    <property type="match status" value="1"/>
</dbReference>
<dbReference type="EMBL" id="JBANAX010000830">
    <property type="protein sequence ID" value="KAL1192200.1"/>
    <property type="molecule type" value="Genomic_DNA"/>
</dbReference>
<comment type="caution">
    <text evidence="2">The sequence shown here is derived from an EMBL/GenBank/DDBJ whole genome shotgun (WGS) entry which is preliminary data.</text>
</comment>
<dbReference type="Gene3D" id="3.40.50.11320">
    <property type="match status" value="1"/>
</dbReference>
<evidence type="ECO:0000256" key="1">
    <source>
        <dbReference type="ARBA" id="ARBA00009431"/>
    </source>
</evidence>
<dbReference type="InterPro" id="IPR001563">
    <property type="entry name" value="Peptidase_S10"/>
</dbReference>
<keyword evidence="3" id="KW-1185">Reference proteome</keyword>